<organism evidence="3 4">
    <name type="scientific">Acholeplasma laidlawii</name>
    <dbReference type="NCBI Taxonomy" id="2148"/>
    <lineage>
        <taxon>Bacteria</taxon>
        <taxon>Bacillati</taxon>
        <taxon>Mycoplasmatota</taxon>
        <taxon>Mollicutes</taxon>
        <taxon>Acholeplasmatales</taxon>
        <taxon>Acholeplasmataceae</taxon>
        <taxon>Acholeplasma</taxon>
    </lineage>
</organism>
<dbReference type="GO" id="GO:0008757">
    <property type="term" value="F:S-adenosylmethionine-dependent methyltransferase activity"/>
    <property type="evidence" value="ECO:0007669"/>
    <property type="project" value="UniProtKB-ARBA"/>
</dbReference>
<evidence type="ECO:0000259" key="2">
    <source>
        <dbReference type="Pfam" id="PF05175"/>
    </source>
</evidence>
<dbReference type="InterPro" id="IPR050210">
    <property type="entry name" value="tRNA_Adenine-N(6)_MTase"/>
</dbReference>
<keyword evidence="1" id="KW-0175">Coiled coil</keyword>
<feature type="coiled-coil region" evidence="1">
    <location>
        <begin position="68"/>
        <end position="102"/>
    </location>
</feature>
<feature type="domain" description="Methyltransferase small" evidence="2">
    <location>
        <begin position="36"/>
        <end position="129"/>
    </location>
</feature>
<evidence type="ECO:0000313" key="3">
    <source>
        <dbReference type="EMBL" id="TRY00415.1"/>
    </source>
</evidence>
<evidence type="ECO:0000313" key="4">
    <source>
        <dbReference type="Proteomes" id="UP000315938"/>
    </source>
</evidence>
<dbReference type="EMBL" id="VKID01000001">
    <property type="protein sequence ID" value="TRY00415.1"/>
    <property type="molecule type" value="Genomic_DNA"/>
</dbReference>
<sequence>MVKRDLLGTKLYIESDIGKAFNMDTIILSDFVRVPKDTKSILDFGTGNGAIMLYLSQRFSGHITGIELQEKRYELAVHNIKLNNLESRLDVVNMDLKTYRSKKHADIIVSNPPFFKVNNQTKQSIDMDMQIAKHEIHLNLETLIEAVSKNIKHGGLFFMVHKANRLEEIILELNKFDFKLKRMRLVHPSLHHEPNQVLIEAKFKGKGHLIVEPPLIQYKEKGIYSDEMQSIYDGRMYHK</sequence>
<proteinExistence type="predicted"/>
<evidence type="ECO:0000256" key="1">
    <source>
        <dbReference type="SAM" id="Coils"/>
    </source>
</evidence>
<dbReference type="OMA" id="MAFCSQK"/>
<accession>A0A553IJR1</accession>
<reference evidence="3 4" key="1">
    <citation type="submission" date="2019-07" db="EMBL/GenBank/DDBJ databases">
        <title>Genome sequence of Acholeplasma laidlawii strain with increased resistance to erythromycin.</title>
        <authorList>
            <person name="Medvedeva E.S."/>
            <person name="Baranova N.B."/>
            <person name="Siniagina M.N."/>
            <person name="Mouzykantov A."/>
            <person name="Chernova O.A."/>
            <person name="Chernov V.M."/>
        </authorList>
    </citation>
    <scope>NUCLEOTIDE SEQUENCE [LARGE SCALE GENOMIC DNA]</scope>
    <source>
        <strain evidence="3 4">PG8REry</strain>
    </source>
</reference>
<dbReference type="GO" id="GO:0003676">
    <property type="term" value="F:nucleic acid binding"/>
    <property type="evidence" value="ECO:0007669"/>
    <property type="project" value="InterPro"/>
</dbReference>
<dbReference type="Gene3D" id="3.40.50.150">
    <property type="entry name" value="Vaccinia Virus protein VP39"/>
    <property type="match status" value="1"/>
</dbReference>
<keyword evidence="3" id="KW-0489">Methyltransferase</keyword>
<gene>
    <name evidence="3" type="ORF">FNV44_05005</name>
</gene>
<dbReference type="InterPro" id="IPR002052">
    <property type="entry name" value="DNA_methylase_N6_adenine_CS"/>
</dbReference>
<dbReference type="PROSITE" id="PS00092">
    <property type="entry name" value="N6_MTASE"/>
    <property type="match status" value="1"/>
</dbReference>
<dbReference type="SUPFAM" id="SSF53335">
    <property type="entry name" value="S-adenosyl-L-methionine-dependent methyltransferases"/>
    <property type="match status" value="1"/>
</dbReference>
<dbReference type="AlphaFoldDB" id="A0A553IJR1"/>
<dbReference type="Proteomes" id="UP000315938">
    <property type="component" value="Unassembled WGS sequence"/>
</dbReference>
<dbReference type="RefSeq" id="WP_012242086.1">
    <property type="nucleotide sequence ID" value="NZ_JACAOE010000001.1"/>
</dbReference>
<dbReference type="InterPro" id="IPR007848">
    <property type="entry name" value="Small_mtfrase_dom"/>
</dbReference>
<protein>
    <submittedName>
        <fullName evidence="3">Methyltransferase</fullName>
    </submittedName>
</protein>
<comment type="caution">
    <text evidence="3">The sequence shown here is derived from an EMBL/GenBank/DDBJ whole genome shotgun (WGS) entry which is preliminary data.</text>
</comment>
<dbReference type="PANTHER" id="PTHR47739:SF1">
    <property type="entry name" value="TRNA1(VAL) (ADENINE(37)-N6)-METHYLTRANSFERASE"/>
    <property type="match status" value="1"/>
</dbReference>
<dbReference type="PANTHER" id="PTHR47739">
    <property type="entry name" value="TRNA1(VAL) (ADENINE(37)-N6)-METHYLTRANSFERASE"/>
    <property type="match status" value="1"/>
</dbReference>
<keyword evidence="3" id="KW-0808">Transferase</keyword>
<name>A0A553IJR1_ACHLA</name>
<dbReference type="GO" id="GO:0032259">
    <property type="term" value="P:methylation"/>
    <property type="evidence" value="ECO:0007669"/>
    <property type="project" value="UniProtKB-KW"/>
</dbReference>
<dbReference type="InterPro" id="IPR029063">
    <property type="entry name" value="SAM-dependent_MTases_sf"/>
</dbReference>
<dbReference type="GeneID" id="41338328"/>
<dbReference type="GO" id="GO:0008170">
    <property type="term" value="F:N-methyltransferase activity"/>
    <property type="evidence" value="ECO:0007669"/>
    <property type="project" value="UniProtKB-ARBA"/>
</dbReference>
<dbReference type="CDD" id="cd02440">
    <property type="entry name" value="AdoMet_MTases"/>
    <property type="match status" value="1"/>
</dbReference>
<dbReference type="Pfam" id="PF05175">
    <property type="entry name" value="MTS"/>
    <property type="match status" value="1"/>
</dbReference>